<keyword evidence="2" id="KW-1185">Reference proteome</keyword>
<accession>A0ACC0VDL3</accession>
<dbReference type="Proteomes" id="UP001163324">
    <property type="component" value="Chromosome 1"/>
</dbReference>
<gene>
    <name evidence="1" type="ORF">N3K66_001070</name>
</gene>
<organism evidence="1 2">
    <name type="scientific">Trichothecium roseum</name>
    <dbReference type="NCBI Taxonomy" id="47278"/>
    <lineage>
        <taxon>Eukaryota</taxon>
        <taxon>Fungi</taxon>
        <taxon>Dikarya</taxon>
        <taxon>Ascomycota</taxon>
        <taxon>Pezizomycotina</taxon>
        <taxon>Sordariomycetes</taxon>
        <taxon>Hypocreomycetidae</taxon>
        <taxon>Hypocreales</taxon>
        <taxon>Hypocreales incertae sedis</taxon>
        <taxon>Trichothecium</taxon>
    </lineage>
</organism>
<reference evidence="1" key="1">
    <citation type="submission" date="2022-10" db="EMBL/GenBank/DDBJ databases">
        <title>Complete Genome of Trichothecium roseum strain YXFP-22015, a Plant Pathogen Isolated from Citrus.</title>
        <authorList>
            <person name="Wang Y."/>
            <person name="Zhu L."/>
        </authorList>
    </citation>
    <scope>NUCLEOTIDE SEQUENCE</scope>
    <source>
        <strain evidence="1">YXFP-22015</strain>
    </source>
</reference>
<comment type="caution">
    <text evidence="1">The sequence shown here is derived from an EMBL/GenBank/DDBJ whole genome shotgun (WGS) entry which is preliminary data.</text>
</comment>
<protein>
    <submittedName>
        <fullName evidence="1">Uncharacterized protein</fullName>
    </submittedName>
</protein>
<dbReference type="EMBL" id="CM047940">
    <property type="protein sequence ID" value="KAI9904541.1"/>
    <property type="molecule type" value="Genomic_DNA"/>
</dbReference>
<proteinExistence type="predicted"/>
<evidence type="ECO:0000313" key="2">
    <source>
        <dbReference type="Proteomes" id="UP001163324"/>
    </source>
</evidence>
<sequence length="642" mass="70667">MVDLPFIEVSHLASSTSFYSAIFQPLGLQYLQPCTPAQEIIATSALYGGDRGGTIAARQSKHPLKPPRLSRIVFATPSRGAVASFYSCALKANPPSWSGVEKVDPNNPYDARSWKAKGREPSLITDSHTNQAIVYDLDGNRIEVVYQPQRRSSASSDKSGSRRCEPARVIEWDFEYESTIVGNRNAMAPNRAATASSVTPSSIQSSAASLDRQDSTSPRQSSKAGGLNTNTVMGTVLGVAAGAALAYGWFTSSGTKQEEPQQQQQPMHERPFAGRGQLPRRATFDDKAPAAHPPPPSSIHRRQSYQDHAHPRDSRDSLEEEDDENDPRVIRDPNDPRYVPTALVYVDEATPRNYDGFDLPLRTGGQYGEDDAGVEYENPWANEPRYMSQAQAPPSQHHGASRAASHVSRSRHAEEHRAPSHVSRHSRAVEEPRAPSHVSRSRPVEDNFDTRSRASRHTARPPSGRTRSETRTPKSVHEDDVDRRSQAPSRRNGGAESVVSRPPTTTRGRREAYGGEGEAYPTPRSSRSKSQRRSEYRHDEPEYVPKKGRPSSRVSAAAVPRESHRRAGSTVSRSDRHTPRSGGSGWDSREAREVPLPMSNAGSSHAGYDEEPEWDDDLVSLAPSDSISCAGIKASRRMKSRH</sequence>
<name>A0ACC0VDL3_9HYPO</name>
<evidence type="ECO:0000313" key="1">
    <source>
        <dbReference type="EMBL" id="KAI9904541.1"/>
    </source>
</evidence>